<dbReference type="InterPro" id="IPR013249">
    <property type="entry name" value="RNA_pol_sigma70_r4_t2"/>
</dbReference>
<feature type="domain" description="RNA polymerase sigma factor 70 region 4 type 2" evidence="1">
    <location>
        <begin position="51"/>
        <end position="98"/>
    </location>
</feature>
<dbReference type="AlphaFoldDB" id="A0A2M8FA06"/>
<dbReference type="InterPro" id="IPR036388">
    <property type="entry name" value="WH-like_DNA-bd_sf"/>
</dbReference>
<dbReference type="Pfam" id="PF08281">
    <property type="entry name" value="Sigma70_r4_2"/>
    <property type="match status" value="1"/>
</dbReference>
<reference evidence="3" key="1">
    <citation type="submission" date="2017-09" db="EMBL/GenBank/DDBJ databases">
        <title>Depth-based differentiation of microbial function through sediment-hosted aquifers and enrichment of novel symbionts in the deep terrestrial subsurface.</title>
        <authorList>
            <person name="Probst A.J."/>
            <person name="Ladd B."/>
            <person name="Jarett J.K."/>
            <person name="Geller-Mcgrath D.E."/>
            <person name="Sieber C.M.K."/>
            <person name="Emerson J.B."/>
            <person name="Anantharaman K."/>
            <person name="Thomas B.C."/>
            <person name="Malmstrom R."/>
            <person name="Stieglmeier M."/>
            <person name="Klingl A."/>
            <person name="Woyke T."/>
            <person name="Ryan C.M."/>
            <person name="Banfield J.F."/>
        </authorList>
    </citation>
    <scope>NUCLEOTIDE SEQUENCE [LARGE SCALE GENOMIC DNA]</scope>
</reference>
<evidence type="ECO:0000313" key="2">
    <source>
        <dbReference type="EMBL" id="PJC52574.1"/>
    </source>
</evidence>
<dbReference type="GO" id="GO:0016987">
    <property type="term" value="F:sigma factor activity"/>
    <property type="evidence" value="ECO:0007669"/>
    <property type="project" value="InterPro"/>
</dbReference>
<dbReference type="SUPFAM" id="SSF88659">
    <property type="entry name" value="Sigma3 and sigma4 domains of RNA polymerase sigma factors"/>
    <property type="match status" value="1"/>
</dbReference>
<evidence type="ECO:0000313" key="3">
    <source>
        <dbReference type="Proteomes" id="UP000231456"/>
    </source>
</evidence>
<dbReference type="Proteomes" id="UP000231456">
    <property type="component" value="Unassembled WGS sequence"/>
</dbReference>
<dbReference type="CDD" id="cd06171">
    <property type="entry name" value="Sigma70_r4"/>
    <property type="match status" value="1"/>
</dbReference>
<dbReference type="GO" id="GO:0003677">
    <property type="term" value="F:DNA binding"/>
    <property type="evidence" value="ECO:0007669"/>
    <property type="project" value="InterPro"/>
</dbReference>
<name>A0A2M8FA06_9BACT</name>
<sequence>MALYDRSQCRHRSLSNKKYDVSIEDAWDIPDVKEQMADIHAYIEIESLKPYLAKLSSEQRDILMLRLWEEKSYKEIAEVLGKSEASCKMAFSRSIKTLRKQMPLHLFLLFLRASLESFF</sequence>
<protein>
    <recommendedName>
        <fullName evidence="1">RNA polymerase sigma factor 70 region 4 type 2 domain-containing protein</fullName>
    </recommendedName>
</protein>
<gene>
    <name evidence="2" type="ORF">CO030_02130</name>
</gene>
<dbReference type="GO" id="GO:0006352">
    <property type="term" value="P:DNA-templated transcription initiation"/>
    <property type="evidence" value="ECO:0007669"/>
    <property type="project" value="InterPro"/>
</dbReference>
<evidence type="ECO:0000259" key="1">
    <source>
        <dbReference type="Pfam" id="PF08281"/>
    </source>
</evidence>
<dbReference type="InterPro" id="IPR013324">
    <property type="entry name" value="RNA_pol_sigma_r3/r4-like"/>
</dbReference>
<comment type="caution">
    <text evidence="2">The sequence shown here is derived from an EMBL/GenBank/DDBJ whole genome shotgun (WGS) entry which is preliminary data.</text>
</comment>
<dbReference type="EMBL" id="PFRH01000073">
    <property type="protein sequence ID" value="PJC52574.1"/>
    <property type="molecule type" value="Genomic_DNA"/>
</dbReference>
<dbReference type="Gene3D" id="1.10.10.10">
    <property type="entry name" value="Winged helix-like DNA-binding domain superfamily/Winged helix DNA-binding domain"/>
    <property type="match status" value="1"/>
</dbReference>
<organism evidence="2 3">
    <name type="scientific">Candidatus Magasanikbacteria bacterium CG_4_9_14_0_2_um_filter_42_11</name>
    <dbReference type="NCBI Taxonomy" id="1974643"/>
    <lineage>
        <taxon>Bacteria</taxon>
        <taxon>Candidatus Magasanikiibacteriota</taxon>
    </lineage>
</organism>
<proteinExistence type="predicted"/>
<dbReference type="InterPro" id="IPR014284">
    <property type="entry name" value="RNA_pol_sigma-70_dom"/>
</dbReference>
<dbReference type="NCBIfam" id="TIGR02937">
    <property type="entry name" value="sigma70-ECF"/>
    <property type="match status" value="1"/>
</dbReference>
<accession>A0A2M8FA06</accession>